<accession>A0A9P7AG06</accession>
<dbReference type="OrthoDB" id="191037at2759"/>
<gene>
    <name evidence="1" type="ORF">HD556DRAFT_849113</name>
</gene>
<keyword evidence="2" id="KW-1185">Reference proteome</keyword>
<organism evidence="1 2">
    <name type="scientific">Suillus plorans</name>
    <dbReference type="NCBI Taxonomy" id="116603"/>
    <lineage>
        <taxon>Eukaryota</taxon>
        <taxon>Fungi</taxon>
        <taxon>Dikarya</taxon>
        <taxon>Basidiomycota</taxon>
        <taxon>Agaricomycotina</taxon>
        <taxon>Agaricomycetes</taxon>
        <taxon>Agaricomycetidae</taxon>
        <taxon>Boletales</taxon>
        <taxon>Suillineae</taxon>
        <taxon>Suillaceae</taxon>
        <taxon>Suillus</taxon>
    </lineage>
</organism>
<dbReference type="InterPro" id="IPR011009">
    <property type="entry name" value="Kinase-like_dom_sf"/>
</dbReference>
<evidence type="ECO:0000313" key="1">
    <source>
        <dbReference type="EMBL" id="KAG1788669.1"/>
    </source>
</evidence>
<dbReference type="SUPFAM" id="SSF56112">
    <property type="entry name" value="Protein kinase-like (PK-like)"/>
    <property type="match status" value="1"/>
</dbReference>
<dbReference type="Gene3D" id="3.90.1200.10">
    <property type="match status" value="1"/>
</dbReference>
<dbReference type="GeneID" id="64605587"/>
<evidence type="ECO:0008006" key="3">
    <source>
        <dbReference type="Google" id="ProtNLM"/>
    </source>
</evidence>
<dbReference type="AlphaFoldDB" id="A0A9P7AG06"/>
<comment type="caution">
    <text evidence="1">The sequence shown here is derived from an EMBL/GenBank/DDBJ whole genome shotgun (WGS) entry which is preliminary data.</text>
</comment>
<protein>
    <recommendedName>
        <fullName evidence="3">Aminoglycoside phosphotransferase domain-containing protein</fullName>
    </recommendedName>
</protein>
<sequence>MRANIDIQKLNTYLKLHVPVIATTKQFKVRSQSIENGTFLPSLYCINMLSLITQSWLSAICSLAALASLDPFQLGLKNFDHTTDYFPRQIKSFTRISVAQCQAIDIETGKATGNIPYFEEMVGWYQRHLPDESKTGLQIVHGDYKLDDMIFHPG</sequence>
<dbReference type="Proteomes" id="UP000719766">
    <property type="component" value="Unassembled WGS sequence"/>
</dbReference>
<evidence type="ECO:0000313" key="2">
    <source>
        <dbReference type="Proteomes" id="UP000719766"/>
    </source>
</evidence>
<dbReference type="EMBL" id="JABBWE010000066">
    <property type="protein sequence ID" value="KAG1788669.1"/>
    <property type="molecule type" value="Genomic_DNA"/>
</dbReference>
<proteinExistence type="predicted"/>
<dbReference type="RefSeq" id="XP_041155860.1">
    <property type="nucleotide sequence ID" value="XM_041311823.1"/>
</dbReference>
<name>A0A9P7AG06_9AGAM</name>
<reference evidence="1" key="1">
    <citation type="journal article" date="2020" name="New Phytol.">
        <title>Comparative genomics reveals dynamic genome evolution in host specialist ectomycorrhizal fungi.</title>
        <authorList>
            <person name="Lofgren L.A."/>
            <person name="Nguyen N.H."/>
            <person name="Vilgalys R."/>
            <person name="Ruytinx J."/>
            <person name="Liao H.L."/>
            <person name="Branco S."/>
            <person name="Kuo A."/>
            <person name="LaButti K."/>
            <person name="Lipzen A."/>
            <person name="Andreopoulos W."/>
            <person name="Pangilinan J."/>
            <person name="Riley R."/>
            <person name="Hundley H."/>
            <person name="Na H."/>
            <person name="Barry K."/>
            <person name="Grigoriev I.V."/>
            <person name="Stajich J.E."/>
            <person name="Kennedy P.G."/>
        </authorList>
    </citation>
    <scope>NUCLEOTIDE SEQUENCE</scope>
    <source>
        <strain evidence="1">S12</strain>
    </source>
</reference>